<dbReference type="OrthoDB" id="1492679at2"/>
<reference key="2">
    <citation type="submission" date="2011-04" db="EMBL/GenBank/DDBJ databases">
        <title>Complete sequence of chromosome of Haliscomenobacter hydrossis DSM 1100.</title>
        <authorList>
            <consortium name="US DOE Joint Genome Institute (JGI-PGF)"/>
            <person name="Lucas S."/>
            <person name="Han J."/>
            <person name="Lapidus A."/>
            <person name="Bruce D."/>
            <person name="Goodwin L."/>
            <person name="Pitluck S."/>
            <person name="Peters L."/>
            <person name="Kyrpides N."/>
            <person name="Mavromatis K."/>
            <person name="Ivanova N."/>
            <person name="Ovchinnikova G."/>
            <person name="Pagani I."/>
            <person name="Daligault H."/>
            <person name="Detter J.C."/>
            <person name="Han C."/>
            <person name="Land M."/>
            <person name="Hauser L."/>
            <person name="Markowitz V."/>
            <person name="Cheng J.-F."/>
            <person name="Hugenholtz P."/>
            <person name="Woyke T."/>
            <person name="Wu D."/>
            <person name="Verbarg S."/>
            <person name="Frueling A."/>
            <person name="Brambilla E."/>
            <person name="Klenk H.-P."/>
            <person name="Eisen J.A."/>
        </authorList>
    </citation>
    <scope>NUCLEOTIDE SEQUENCE</scope>
    <source>
        <strain>DSM 1100</strain>
    </source>
</reference>
<dbReference type="RefSeq" id="WP_013767580.1">
    <property type="nucleotide sequence ID" value="NC_015510.1"/>
</dbReference>
<name>F4L5Y5_HALH1</name>
<dbReference type="HOGENOM" id="CLU_1014769_0_0_10"/>
<feature type="signal peptide" evidence="1">
    <location>
        <begin position="1"/>
        <end position="18"/>
    </location>
</feature>
<protein>
    <recommendedName>
        <fullName evidence="4">YD repeat-containing protein</fullName>
    </recommendedName>
</protein>
<dbReference type="Proteomes" id="UP000008461">
    <property type="component" value="Chromosome"/>
</dbReference>
<dbReference type="EMBL" id="CP002691">
    <property type="protein sequence ID" value="AEE53045.1"/>
    <property type="molecule type" value="Genomic_DNA"/>
</dbReference>
<dbReference type="STRING" id="760192.Halhy_5219"/>
<evidence type="ECO:0000313" key="2">
    <source>
        <dbReference type="EMBL" id="AEE53045.1"/>
    </source>
</evidence>
<dbReference type="Gene3D" id="2.180.10.10">
    <property type="entry name" value="RHS repeat-associated core"/>
    <property type="match status" value="1"/>
</dbReference>
<keyword evidence="3" id="KW-1185">Reference proteome</keyword>
<gene>
    <name evidence="2" type="ordered locus">Halhy_5219</name>
</gene>
<feature type="chain" id="PRO_5003312578" description="YD repeat-containing protein" evidence="1">
    <location>
        <begin position="19"/>
        <end position="274"/>
    </location>
</feature>
<evidence type="ECO:0000256" key="1">
    <source>
        <dbReference type="SAM" id="SignalP"/>
    </source>
</evidence>
<reference evidence="2 3" key="1">
    <citation type="journal article" date="2011" name="Stand. Genomic Sci.">
        <title>Complete genome sequence of Haliscomenobacter hydrossis type strain (O).</title>
        <authorList>
            <consortium name="US DOE Joint Genome Institute (JGI-PGF)"/>
            <person name="Daligault H."/>
            <person name="Lapidus A."/>
            <person name="Zeytun A."/>
            <person name="Nolan M."/>
            <person name="Lucas S."/>
            <person name="Del Rio T.G."/>
            <person name="Tice H."/>
            <person name="Cheng J.F."/>
            <person name="Tapia R."/>
            <person name="Han C."/>
            <person name="Goodwin L."/>
            <person name="Pitluck S."/>
            <person name="Liolios K."/>
            <person name="Pagani I."/>
            <person name="Ivanova N."/>
            <person name="Huntemann M."/>
            <person name="Mavromatis K."/>
            <person name="Mikhailova N."/>
            <person name="Pati A."/>
            <person name="Chen A."/>
            <person name="Palaniappan K."/>
            <person name="Land M."/>
            <person name="Hauser L."/>
            <person name="Brambilla E.M."/>
            <person name="Rohde M."/>
            <person name="Verbarg S."/>
            <person name="Goker M."/>
            <person name="Bristow J."/>
            <person name="Eisen J.A."/>
            <person name="Markowitz V."/>
            <person name="Hugenholtz P."/>
            <person name="Kyrpides N.C."/>
            <person name="Klenk H.P."/>
            <person name="Woyke T."/>
        </authorList>
    </citation>
    <scope>NUCLEOTIDE SEQUENCE [LARGE SCALE GENOMIC DNA]</scope>
    <source>
        <strain evidence="3">ATCC 27775 / DSM 1100 / LMG 10767 / O</strain>
    </source>
</reference>
<proteinExistence type="predicted"/>
<evidence type="ECO:0000313" key="3">
    <source>
        <dbReference type="Proteomes" id="UP000008461"/>
    </source>
</evidence>
<sequence length="274" mass="32065">MKSLLSALIILTSTICIAAQNLKFAIHLNDPELFRGEKLVAEMVETCTSALDKEVAKAKTISRYDATQKLILKEQYRADKLVSRDTFTYFSPGGLKKMRISETWSETGEYQRKTQNYVYNDRDFLVRIRDFDAKGYLTHESRLKNNGKMLPYLLDKFDNQDNLQGATEEADFLFDENRYVVKKINPLGKVFSRDTFVLDIRQSALYPGKGEVYNEQGEVAQTIAGNSKYTFEYRYDEQGNWVEKKRFQVLKSNEKEKKTLLEKWERKLIYTEKR</sequence>
<evidence type="ECO:0008006" key="4">
    <source>
        <dbReference type="Google" id="ProtNLM"/>
    </source>
</evidence>
<dbReference type="AlphaFoldDB" id="F4L5Y5"/>
<accession>F4L5Y5</accession>
<dbReference type="KEGG" id="hhy:Halhy_5219"/>
<keyword evidence="1" id="KW-0732">Signal</keyword>
<organism evidence="2 3">
    <name type="scientific">Haliscomenobacter hydrossis (strain ATCC 27775 / DSM 1100 / LMG 10767 / O)</name>
    <dbReference type="NCBI Taxonomy" id="760192"/>
    <lineage>
        <taxon>Bacteria</taxon>
        <taxon>Pseudomonadati</taxon>
        <taxon>Bacteroidota</taxon>
        <taxon>Saprospiria</taxon>
        <taxon>Saprospirales</taxon>
        <taxon>Haliscomenobacteraceae</taxon>
        <taxon>Haliscomenobacter</taxon>
    </lineage>
</organism>